<organism evidence="6 7">
    <name type="scientific">Lasiosphaeria miniovina</name>
    <dbReference type="NCBI Taxonomy" id="1954250"/>
    <lineage>
        <taxon>Eukaryota</taxon>
        <taxon>Fungi</taxon>
        <taxon>Dikarya</taxon>
        <taxon>Ascomycota</taxon>
        <taxon>Pezizomycotina</taxon>
        <taxon>Sordariomycetes</taxon>
        <taxon>Sordariomycetidae</taxon>
        <taxon>Sordariales</taxon>
        <taxon>Lasiosphaeriaceae</taxon>
        <taxon>Lasiosphaeria</taxon>
    </lineage>
</organism>
<dbReference type="GO" id="GO:0004180">
    <property type="term" value="F:carboxypeptidase activity"/>
    <property type="evidence" value="ECO:0007669"/>
    <property type="project" value="UniProtKB-KW"/>
</dbReference>
<dbReference type="AlphaFoldDB" id="A0AA40B6Y6"/>
<keyword evidence="3" id="KW-0732">Signal</keyword>
<evidence type="ECO:0000313" key="6">
    <source>
        <dbReference type="EMBL" id="KAK0728833.1"/>
    </source>
</evidence>
<dbReference type="Gene3D" id="3.40.50.1820">
    <property type="entry name" value="alpha/beta hydrolase"/>
    <property type="match status" value="1"/>
</dbReference>
<keyword evidence="2" id="KW-0645">Protease</keyword>
<evidence type="ECO:0000256" key="1">
    <source>
        <dbReference type="ARBA" id="ARBA00011079"/>
    </source>
</evidence>
<dbReference type="PANTHER" id="PTHR11010:SF109">
    <property type="entry name" value="PEPTIDASE, FAMILY S28, PUTATIVE (AFU_ORTHOLOGUE AFUA_4G03790)-RELATED"/>
    <property type="match status" value="1"/>
</dbReference>
<evidence type="ECO:0000256" key="5">
    <source>
        <dbReference type="ARBA" id="ARBA00023180"/>
    </source>
</evidence>
<comment type="caution">
    <text evidence="6">The sequence shown here is derived from an EMBL/GenBank/DDBJ whole genome shotgun (WGS) entry which is preliminary data.</text>
</comment>
<keyword evidence="6" id="KW-0121">Carboxypeptidase</keyword>
<dbReference type="EMBL" id="JAUIRO010000002">
    <property type="protein sequence ID" value="KAK0728833.1"/>
    <property type="molecule type" value="Genomic_DNA"/>
</dbReference>
<dbReference type="PANTHER" id="PTHR11010">
    <property type="entry name" value="PROTEASE S28 PRO-X CARBOXYPEPTIDASE-RELATED"/>
    <property type="match status" value="1"/>
</dbReference>
<keyword evidence="5" id="KW-0325">Glycoprotein</keyword>
<dbReference type="InterPro" id="IPR029058">
    <property type="entry name" value="AB_hydrolase_fold"/>
</dbReference>
<feature type="non-terminal residue" evidence="6">
    <location>
        <position position="264"/>
    </location>
</feature>
<comment type="similarity">
    <text evidence="1">Belongs to the peptidase S28 family.</text>
</comment>
<evidence type="ECO:0000256" key="4">
    <source>
        <dbReference type="ARBA" id="ARBA00022801"/>
    </source>
</evidence>
<evidence type="ECO:0000256" key="2">
    <source>
        <dbReference type="ARBA" id="ARBA00022670"/>
    </source>
</evidence>
<reference evidence="6" key="1">
    <citation type="submission" date="2023-06" db="EMBL/GenBank/DDBJ databases">
        <title>Genome-scale phylogeny and comparative genomics of the fungal order Sordariales.</title>
        <authorList>
            <consortium name="Lawrence Berkeley National Laboratory"/>
            <person name="Hensen N."/>
            <person name="Bonometti L."/>
            <person name="Westerberg I."/>
            <person name="Brannstrom I.O."/>
            <person name="Guillou S."/>
            <person name="Cros-Aarteil S."/>
            <person name="Calhoun S."/>
            <person name="Haridas S."/>
            <person name="Kuo A."/>
            <person name="Mondo S."/>
            <person name="Pangilinan J."/>
            <person name="Riley R."/>
            <person name="LaButti K."/>
            <person name="Andreopoulos B."/>
            <person name="Lipzen A."/>
            <person name="Chen C."/>
            <person name="Yanf M."/>
            <person name="Daum C."/>
            <person name="Ng V."/>
            <person name="Clum A."/>
            <person name="Steindorff A."/>
            <person name="Ohm R."/>
            <person name="Martin F."/>
            <person name="Silar P."/>
            <person name="Natvig D."/>
            <person name="Lalanne C."/>
            <person name="Gautier V."/>
            <person name="Ament-velasquez S.L."/>
            <person name="Kruys A."/>
            <person name="Hutchinson M.I."/>
            <person name="Powell A.J."/>
            <person name="Barry K."/>
            <person name="Miller A.N."/>
            <person name="Grigoriev I.V."/>
            <person name="Debuchy R."/>
            <person name="Gladieux P."/>
            <person name="Thoren M.H."/>
            <person name="Johannesson H."/>
        </authorList>
    </citation>
    <scope>NUCLEOTIDE SEQUENCE</scope>
    <source>
        <strain evidence="6">SMH2392-1A</strain>
    </source>
</reference>
<dbReference type="Pfam" id="PF05577">
    <property type="entry name" value="Peptidase_S28"/>
    <property type="match status" value="1"/>
</dbReference>
<dbReference type="RefSeq" id="XP_060301688.1">
    <property type="nucleotide sequence ID" value="XM_060436973.1"/>
</dbReference>
<evidence type="ECO:0000256" key="3">
    <source>
        <dbReference type="ARBA" id="ARBA00022729"/>
    </source>
</evidence>
<dbReference type="InterPro" id="IPR008758">
    <property type="entry name" value="Peptidase_S28"/>
</dbReference>
<evidence type="ECO:0000313" key="7">
    <source>
        <dbReference type="Proteomes" id="UP001172101"/>
    </source>
</evidence>
<keyword evidence="7" id="KW-1185">Reference proteome</keyword>
<dbReference type="GO" id="GO:0008239">
    <property type="term" value="F:dipeptidyl-peptidase activity"/>
    <property type="evidence" value="ECO:0007669"/>
    <property type="project" value="TreeGrafter"/>
</dbReference>
<proteinExistence type="inferred from homology"/>
<keyword evidence="4" id="KW-0378">Hydrolase</keyword>
<dbReference type="SUPFAM" id="SSF53474">
    <property type="entry name" value="alpha/beta-Hydrolases"/>
    <property type="match status" value="1"/>
</dbReference>
<dbReference type="Proteomes" id="UP001172101">
    <property type="component" value="Unassembled WGS sequence"/>
</dbReference>
<gene>
    <name evidence="6" type="ORF">B0T26DRAFT_637905</name>
</gene>
<dbReference type="GeneID" id="85320243"/>
<sequence>MKHSLWTCSAAAALVVVAGQLLGISPDILLQLKRLGGPQLGDDSEYTPPEVPQYNVSMPLDHFNASDRRTFINRFWVNDTYYKPGGPVILADFGEGTVTDDMVATILAELGGHVATAPMELARELGGVAMVLEHRYYGYSQPFRLTSTTSYSTNELPQALEDVVYFASRHVSRADLGLNTVLAAPNATWQLHPSRTPWIWASGSYGGSRGVWLRIRNPEVIYAVWASSAPVECRPDGSAYFNSIYRSMASNCSADVQAVVRHVD</sequence>
<protein>
    <submittedName>
        <fullName evidence="6">Serine carboxypeptidase S28-domain-containing protein</fullName>
    </submittedName>
</protein>
<name>A0AA40B6Y6_9PEZI</name>
<dbReference type="GO" id="GO:0006508">
    <property type="term" value="P:proteolysis"/>
    <property type="evidence" value="ECO:0007669"/>
    <property type="project" value="UniProtKB-KW"/>
</dbReference>
<accession>A0AA40B6Y6</accession>
<dbReference type="GO" id="GO:0070008">
    <property type="term" value="F:serine-type exopeptidase activity"/>
    <property type="evidence" value="ECO:0007669"/>
    <property type="project" value="InterPro"/>
</dbReference>